<accession>A0A3P6GJS4</accession>
<reference evidence="1" key="1">
    <citation type="submission" date="2018-11" db="EMBL/GenBank/DDBJ databases">
        <authorList>
            <consortium name="Genoscope - CEA"/>
            <person name="William W."/>
        </authorList>
    </citation>
    <scope>NUCLEOTIDE SEQUENCE</scope>
</reference>
<evidence type="ECO:0000313" key="1">
    <source>
        <dbReference type="EMBL" id="VDD54199.1"/>
    </source>
</evidence>
<dbReference type="EMBL" id="LR031879">
    <property type="protein sequence ID" value="VDD54199.1"/>
    <property type="molecule type" value="Genomic_DNA"/>
</dbReference>
<name>A0A3P6GJS4_BRAOL</name>
<organism evidence="1">
    <name type="scientific">Brassica oleracea</name>
    <name type="common">Wild cabbage</name>
    <dbReference type="NCBI Taxonomy" id="3712"/>
    <lineage>
        <taxon>Eukaryota</taxon>
        <taxon>Viridiplantae</taxon>
        <taxon>Streptophyta</taxon>
        <taxon>Embryophyta</taxon>
        <taxon>Tracheophyta</taxon>
        <taxon>Spermatophyta</taxon>
        <taxon>Magnoliopsida</taxon>
        <taxon>eudicotyledons</taxon>
        <taxon>Gunneridae</taxon>
        <taxon>Pentapetalae</taxon>
        <taxon>rosids</taxon>
        <taxon>malvids</taxon>
        <taxon>Brassicales</taxon>
        <taxon>Brassicaceae</taxon>
        <taxon>Brassiceae</taxon>
        <taxon>Brassica</taxon>
    </lineage>
</organism>
<sequence>MGPHVKWPQKMQAPDSFRNPNRWCDFHHDHSHKTEDCVATKARGQ</sequence>
<dbReference type="AlphaFoldDB" id="A0A3P6GJS4"/>
<protein>
    <submittedName>
        <fullName evidence="1">Uncharacterized protein</fullName>
    </submittedName>
</protein>
<gene>
    <name evidence="1" type="ORF">BOLC8T47428H</name>
</gene>
<proteinExistence type="predicted"/>